<gene>
    <name evidence="16" type="ORF">niasHT_010662</name>
</gene>
<dbReference type="EMBL" id="JBICBT010000440">
    <property type="protein sequence ID" value="KAL3113633.1"/>
    <property type="molecule type" value="Genomic_DNA"/>
</dbReference>
<dbReference type="InterPro" id="IPR017997">
    <property type="entry name" value="Vinculin"/>
</dbReference>
<dbReference type="GO" id="GO:0003779">
    <property type="term" value="F:actin binding"/>
    <property type="evidence" value="ECO:0007669"/>
    <property type="project" value="UniProtKB-KW"/>
</dbReference>
<comment type="caution">
    <text evidence="16">The sequence shown here is derived from an EMBL/GenBank/DDBJ whole genome shotgun (WGS) entry which is preliminary data.</text>
</comment>
<evidence type="ECO:0000313" key="16">
    <source>
        <dbReference type="EMBL" id="KAL3113633.1"/>
    </source>
</evidence>
<evidence type="ECO:0000256" key="13">
    <source>
        <dbReference type="ARBA" id="ARBA00023212"/>
    </source>
</evidence>
<dbReference type="InterPro" id="IPR036723">
    <property type="entry name" value="Alpha-catenin/vinculin-like_sf"/>
</dbReference>
<dbReference type="PANTHER" id="PTHR46180">
    <property type="entry name" value="VINCULIN"/>
    <property type="match status" value="1"/>
</dbReference>
<evidence type="ECO:0000256" key="6">
    <source>
        <dbReference type="ARBA" id="ARBA00022475"/>
    </source>
</evidence>
<feature type="coiled-coil region" evidence="14">
    <location>
        <begin position="575"/>
        <end position="627"/>
    </location>
</feature>
<evidence type="ECO:0000256" key="11">
    <source>
        <dbReference type="ARBA" id="ARBA00023136"/>
    </source>
</evidence>
<feature type="region of interest" description="Disordered" evidence="15">
    <location>
        <begin position="966"/>
        <end position="993"/>
    </location>
</feature>
<dbReference type="GO" id="GO:0005886">
    <property type="term" value="C:plasma membrane"/>
    <property type="evidence" value="ECO:0007669"/>
    <property type="project" value="UniProtKB-SubCell"/>
</dbReference>
<feature type="compositionally biased region" description="Basic and acidic residues" evidence="15">
    <location>
        <begin position="850"/>
        <end position="860"/>
    </location>
</feature>
<organism evidence="16 17">
    <name type="scientific">Heterodera trifolii</name>
    <dbReference type="NCBI Taxonomy" id="157864"/>
    <lineage>
        <taxon>Eukaryota</taxon>
        <taxon>Metazoa</taxon>
        <taxon>Ecdysozoa</taxon>
        <taxon>Nematoda</taxon>
        <taxon>Chromadorea</taxon>
        <taxon>Rhabditida</taxon>
        <taxon>Tylenchina</taxon>
        <taxon>Tylenchomorpha</taxon>
        <taxon>Tylenchoidea</taxon>
        <taxon>Heteroderidae</taxon>
        <taxon>Heteroderinae</taxon>
        <taxon>Heterodera</taxon>
    </lineage>
</organism>
<keyword evidence="8" id="KW-0677">Repeat</keyword>
<evidence type="ECO:0000256" key="2">
    <source>
        <dbReference type="ARBA" id="ARBA00004413"/>
    </source>
</evidence>
<feature type="region of interest" description="Disordered" evidence="15">
    <location>
        <begin position="834"/>
        <end position="953"/>
    </location>
</feature>
<keyword evidence="9" id="KW-0130">Cell adhesion</keyword>
<evidence type="ECO:0000256" key="4">
    <source>
        <dbReference type="ARBA" id="ARBA00008376"/>
    </source>
</evidence>
<dbReference type="AlphaFoldDB" id="A0ABD2LEH4"/>
<evidence type="ECO:0000256" key="5">
    <source>
        <dbReference type="ARBA" id="ARBA00014125"/>
    </source>
</evidence>
<proteinExistence type="inferred from homology"/>
<reference evidence="16 17" key="1">
    <citation type="submission" date="2024-10" db="EMBL/GenBank/DDBJ databases">
        <authorList>
            <person name="Kim D."/>
        </authorList>
    </citation>
    <scope>NUCLEOTIDE SEQUENCE [LARGE SCALE GENOMIC DNA]</scope>
    <source>
        <strain evidence="16">BH-2024</strain>
    </source>
</reference>
<evidence type="ECO:0000256" key="15">
    <source>
        <dbReference type="SAM" id="MobiDB-lite"/>
    </source>
</evidence>
<sequence length="1193" mass="132339">MPVFHTKVIESILEPVAQQLHLALAVAHQYQFPRHPKRLHHQHHHKHGAGAELPSGRVPMPMVEDANAASTSSRMGGPGGAGQPRPQDHYTESFKQYHNQQQLRMNGFSNAAINGAGGAEALSTSPLLQLSRTSSHHSVLSSSASDDCSMCQLLFPRGGVSRLVILHEEAEDGNAMPDLTKPVGAVSRAVDNLINVGYETCNSSDDPILKQDMPPALQRVEVSSRLLEEACHLLKADPFSGPARKKLIDGARGILQGTSALLLCFDESEVRKIVAHCRKVLDYLAVAEVIETMDDLGQFVRDITPRLTTMAKEVDGRQKELTHKVHREILIRCLDSVKILSPILVCAMKIYIQISEESQRGLQEAAENRNYLARRMTDEVNEIIRVLQLTTYDADEWDQDNVTVMRKALSAAQSLLAAACDWLADPNGRPGSVGEKAIRRICEYAEKIAARSLPEDQYAIRHNVAEITSLTDQICDLRNRGTDNQVLARNCAQKLRDLVGTKESQGALPLAVFGAQRAGAQHPAHTAGGRLEQALRWLDNPGVNDGGLGLNAVRSMVDEARQLADQLPAAERDRVHALCNDIDRLANHLADLERRGLGNSPEAYNARQQLRDKLRELADIMKRALTDKVVEDFADITTPLKAFVEAVYAPREMPDREENFENKAANLRDSSGRMVTTGLLVAKCGPCKNKKTIEGLVDTAHKVNQMTPQVISAGKIRLHNDTDNATAHFENLRKEYADALNRLRAYVDDAIDAGEFVRASEGAMRRYTNKCEEAIVENYPQKMVDNTSQIARLGNRVVMTAKNEAENSEDLTFKQRVENAASRLHSEIPPMVNQAKQVAMSPRDQGNSVRWRDANDRLLDSVRSVGDAITGMPSARGTPQPPPQQTRYQPPPTVTPVPVEQYNHAAAPAYRPPPSQQAASPFDSSYNMQQQRQRSPQLPPSTHSVMEQPMRAPGEPLVHNRLIVREEMPAPRRPTPPVEISPAPRPPPPPELDEEEETRAFWERYQLPNAQYQPILSAAHNLHQELRQWSSNENDIVAAAKRMAILMARLSQLVRGEGGNKKDLIDCAKAIADSSEEVTRLAVQLARLCTDIKMRMTLLQIAERIPTIATQLKILSTVKATMLGSQMTIGPYGEPMDGTEEDEEAMEQLVLNAQNLMQSVKDTVRAAEAASIKIRTNSGLRLRWIRKPMWSNY</sequence>
<dbReference type="InterPro" id="IPR006077">
    <property type="entry name" value="Vinculin/catenin"/>
</dbReference>
<dbReference type="PRINTS" id="PR00806">
    <property type="entry name" value="VINCULIN"/>
</dbReference>
<keyword evidence="10" id="KW-0965">Cell junction</keyword>
<evidence type="ECO:0000313" key="17">
    <source>
        <dbReference type="Proteomes" id="UP001620626"/>
    </source>
</evidence>
<evidence type="ECO:0000256" key="8">
    <source>
        <dbReference type="ARBA" id="ARBA00022737"/>
    </source>
</evidence>
<dbReference type="SUPFAM" id="SSF47220">
    <property type="entry name" value="alpha-catenin/vinculin-like"/>
    <property type="match status" value="6"/>
</dbReference>
<dbReference type="GO" id="GO:0005856">
    <property type="term" value="C:cytoskeleton"/>
    <property type="evidence" value="ECO:0007669"/>
    <property type="project" value="UniProtKB-SubCell"/>
</dbReference>
<evidence type="ECO:0000256" key="9">
    <source>
        <dbReference type="ARBA" id="ARBA00022889"/>
    </source>
</evidence>
<dbReference type="FunFam" id="1.20.120.230:FF:000010">
    <property type="entry name" value="Vinculin a"/>
    <property type="match status" value="1"/>
</dbReference>
<keyword evidence="17" id="KW-1185">Reference proteome</keyword>
<dbReference type="Pfam" id="PF01044">
    <property type="entry name" value="Vinculin"/>
    <property type="match status" value="1"/>
</dbReference>
<dbReference type="GO" id="GO:0007155">
    <property type="term" value="P:cell adhesion"/>
    <property type="evidence" value="ECO:0007669"/>
    <property type="project" value="UniProtKB-KW"/>
</dbReference>
<evidence type="ECO:0000256" key="14">
    <source>
        <dbReference type="SAM" id="Coils"/>
    </source>
</evidence>
<feature type="compositionally biased region" description="Basic residues" evidence="15">
    <location>
        <begin position="36"/>
        <end position="48"/>
    </location>
</feature>
<evidence type="ECO:0000256" key="10">
    <source>
        <dbReference type="ARBA" id="ARBA00022949"/>
    </source>
</evidence>
<protein>
    <recommendedName>
        <fullName evidence="5">Vinculin</fullName>
    </recommendedName>
</protein>
<keyword evidence="6" id="KW-1003">Cell membrane</keyword>
<evidence type="ECO:0000256" key="12">
    <source>
        <dbReference type="ARBA" id="ARBA00023203"/>
    </source>
</evidence>
<comment type="subcellular location">
    <subcellularLocation>
        <location evidence="3">Cell junction</location>
        <location evidence="3">Adherens junction</location>
    </subcellularLocation>
    <subcellularLocation>
        <location evidence="2">Cell membrane</location>
        <topology evidence="2">Peripheral membrane protein</topology>
        <orientation evidence="2">Cytoplasmic side</orientation>
    </subcellularLocation>
    <subcellularLocation>
        <location evidence="1">Cytoplasm</location>
        <location evidence="1">Cytoskeleton</location>
    </subcellularLocation>
</comment>
<name>A0ABD2LEH4_9BILA</name>
<dbReference type="Gene3D" id="1.20.120.230">
    <property type="entry name" value="Alpha-catenin/vinculin-like"/>
    <property type="match status" value="2"/>
</dbReference>
<keyword evidence="11" id="KW-0472">Membrane</keyword>
<keyword evidence="12" id="KW-0009">Actin-binding</keyword>
<dbReference type="GO" id="GO:0005912">
    <property type="term" value="C:adherens junction"/>
    <property type="evidence" value="ECO:0007669"/>
    <property type="project" value="UniProtKB-SubCell"/>
</dbReference>
<comment type="similarity">
    <text evidence="4">Belongs to the vinculin/alpha-catenin family.</text>
</comment>
<evidence type="ECO:0000256" key="3">
    <source>
        <dbReference type="ARBA" id="ARBA00004536"/>
    </source>
</evidence>
<accession>A0ABD2LEH4</accession>
<feature type="compositionally biased region" description="Pro residues" evidence="15">
    <location>
        <begin position="971"/>
        <end position="990"/>
    </location>
</feature>
<dbReference type="Gene3D" id="1.20.120.810">
    <property type="entry name" value="Vinculin, Vh2 four-helix bundle"/>
    <property type="match status" value="3"/>
</dbReference>
<keyword evidence="7" id="KW-0963">Cytoplasm</keyword>
<dbReference type="InterPro" id="IPR000633">
    <property type="entry name" value="Vinculin_CS"/>
</dbReference>
<keyword evidence="13" id="KW-0206">Cytoskeleton</keyword>
<keyword evidence="14" id="KW-0175">Coiled coil</keyword>
<evidence type="ECO:0000256" key="1">
    <source>
        <dbReference type="ARBA" id="ARBA00004245"/>
    </source>
</evidence>
<dbReference type="PROSITE" id="PS00664">
    <property type="entry name" value="VINCULIN_2"/>
    <property type="match status" value="2"/>
</dbReference>
<dbReference type="Proteomes" id="UP001620626">
    <property type="component" value="Unassembled WGS sequence"/>
</dbReference>
<feature type="compositionally biased region" description="Pro residues" evidence="15">
    <location>
        <begin position="879"/>
        <end position="895"/>
    </location>
</feature>
<evidence type="ECO:0000256" key="7">
    <source>
        <dbReference type="ARBA" id="ARBA00022490"/>
    </source>
</evidence>
<feature type="compositionally biased region" description="Polar residues" evidence="15">
    <location>
        <begin position="916"/>
        <end position="928"/>
    </location>
</feature>
<feature type="region of interest" description="Disordered" evidence="15">
    <location>
        <begin position="36"/>
        <end position="89"/>
    </location>
</feature>